<organism evidence="8 9">
    <name type="scientific">Clostridium tertium</name>
    <dbReference type="NCBI Taxonomy" id="1559"/>
    <lineage>
        <taxon>Bacteria</taxon>
        <taxon>Bacillati</taxon>
        <taxon>Bacillota</taxon>
        <taxon>Clostridia</taxon>
        <taxon>Eubacteriales</taxon>
        <taxon>Clostridiaceae</taxon>
        <taxon>Clostridium</taxon>
    </lineage>
</organism>
<dbReference type="SUPFAM" id="SSF52794">
    <property type="entry name" value="PTS system IIB component-like"/>
    <property type="match status" value="1"/>
</dbReference>
<evidence type="ECO:0000259" key="7">
    <source>
        <dbReference type="PROSITE" id="PS51100"/>
    </source>
</evidence>
<evidence type="ECO:0000256" key="1">
    <source>
        <dbReference type="ARBA" id="ARBA00022448"/>
    </source>
</evidence>
<dbReference type="RefSeq" id="WP_271846102.1">
    <property type="nucleotide sequence ID" value="NZ_JAMRYU010000008.1"/>
</dbReference>
<evidence type="ECO:0000313" key="8">
    <source>
        <dbReference type="EMBL" id="MDC4240295.1"/>
    </source>
</evidence>
<dbReference type="InterPro" id="IPR013012">
    <property type="entry name" value="PTS_EIIB_3"/>
</dbReference>
<evidence type="ECO:0000256" key="6">
    <source>
        <dbReference type="PROSITE-ProRule" id="PRU00423"/>
    </source>
</evidence>
<feature type="domain" description="PTS EIIB type-3" evidence="7">
    <location>
        <begin position="1"/>
        <end position="131"/>
    </location>
</feature>
<keyword evidence="4" id="KW-0808">Transferase</keyword>
<evidence type="ECO:0000256" key="3">
    <source>
        <dbReference type="ARBA" id="ARBA00022597"/>
    </source>
</evidence>
<evidence type="ECO:0000313" key="9">
    <source>
        <dbReference type="Proteomes" id="UP001141183"/>
    </source>
</evidence>
<dbReference type="AlphaFoldDB" id="A0A9X3XIM4"/>
<dbReference type="PANTHER" id="PTHR34581:SF2">
    <property type="entry name" value="PTS SYSTEM N,N'-DIACETYLCHITOBIOSE-SPECIFIC EIIB COMPONENT"/>
    <property type="match status" value="1"/>
</dbReference>
<dbReference type="PANTHER" id="PTHR34581">
    <property type="entry name" value="PTS SYSTEM N,N'-DIACETYLCHITOBIOSE-SPECIFIC EIIB COMPONENT"/>
    <property type="match status" value="1"/>
</dbReference>
<name>A0A9X3XIM4_9CLOT</name>
<evidence type="ECO:0000256" key="5">
    <source>
        <dbReference type="ARBA" id="ARBA00022683"/>
    </source>
</evidence>
<accession>A0A9X3XIM4</accession>
<dbReference type="GO" id="GO:0008982">
    <property type="term" value="F:protein-N(PI)-phosphohistidine-sugar phosphotransferase activity"/>
    <property type="evidence" value="ECO:0007669"/>
    <property type="project" value="InterPro"/>
</dbReference>
<evidence type="ECO:0000256" key="2">
    <source>
        <dbReference type="ARBA" id="ARBA00022553"/>
    </source>
</evidence>
<keyword evidence="1" id="KW-0813">Transport</keyword>
<dbReference type="Gene3D" id="3.40.50.2300">
    <property type="match status" value="1"/>
</dbReference>
<comment type="caution">
    <text evidence="8">The sequence shown here is derived from an EMBL/GenBank/DDBJ whole genome shotgun (WGS) entry which is preliminary data.</text>
</comment>
<dbReference type="GO" id="GO:0009401">
    <property type="term" value="P:phosphoenolpyruvate-dependent sugar phosphotransferase system"/>
    <property type="evidence" value="ECO:0007669"/>
    <property type="project" value="UniProtKB-KW"/>
</dbReference>
<sequence length="134" mass="15323">MLVYICCAGGATSSLFCSKIKKASKENTILVDDIMTIISNFKEYNERYKFILAYGPAEFIKESSIKEYNLNNIIDLILICPQVRYLLSSIKKLISPYNINCDVLDMKTFGTMNGEKALKDIMKYADQNYFNNPN</sequence>
<reference evidence="8" key="1">
    <citation type="submission" date="2022-05" db="EMBL/GenBank/DDBJ databases">
        <title>Draft genome sequence of Clostridium tertium strain CP3 isolated from Peru.</title>
        <authorList>
            <person name="Hurtado R."/>
            <person name="Lima L."/>
            <person name="Sousa T."/>
            <person name="Jaiswal A.K."/>
            <person name="Tiwari S."/>
            <person name="Maturrano L."/>
            <person name="Brenig B."/>
            <person name="Azevedo V."/>
        </authorList>
    </citation>
    <scope>NUCLEOTIDE SEQUENCE</scope>
    <source>
        <strain evidence="8">CP3</strain>
    </source>
</reference>
<dbReference type="Proteomes" id="UP001141183">
    <property type="component" value="Unassembled WGS sequence"/>
</dbReference>
<keyword evidence="3" id="KW-0762">Sugar transport</keyword>
<dbReference type="EMBL" id="JAMRYU010000008">
    <property type="protein sequence ID" value="MDC4240295.1"/>
    <property type="molecule type" value="Genomic_DNA"/>
</dbReference>
<dbReference type="PROSITE" id="PS51100">
    <property type="entry name" value="PTS_EIIB_TYPE_3"/>
    <property type="match status" value="1"/>
</dbReference>
<keyword evidence="5" id="KW-0598">Phosphotransferase system</keyword>
<proteinExistence type="predicted"/>
<feature type="modified residue" description="Phosphocysteine; by EIIA" evidence="6">
    <location>
        <position position="7"/>
    </location>
</feature>
<keyword evidence="9" id="KW-1185">Reference proteome</keyword>
<keyword evidence="2" id="KW-0597">Phosphoprotein</keyword>
<protein>
    <recommendedName>
        <fullName evidence="7">PTS EIIB type-3 domain-containing protein</fullName>
    </recommendedName>
</protein>
<dbReference type="InterPro" id="IPR036095">
    <property type="entry name" value="PTS_EIIB-like_sf"/>
</dbReference>
<dbReference type="InterPro" id="IPR051819">
    <property type="entry name" value="PTS_sugar-specific_EIIB"/>
</dbReference>
<gene>
    <name evidence="8" type="ORF">NE398_08960</name>
</gene>
<evidence type="ECO:0000256" key="4">
    <source>
        <dbReference type="ARBA" id="ARBA00022679"/>
    </source>
</evidence>